<reference evidence="2 3" key="1">
    <citation type="journal article" date="2023" name="ISME J.">
        <title>Cultivation and genomic characterization of novel and ubiquitous marine nitrite-oxidizing bacteria from the Nitrospirales.</title>
        <authorList>
            <person name="Mueller A.J."/>
            <person name="Daebeler A."/>
            <person name="Herbold C.W."/>
            <person name="Kirkegaard R.H."/>
            <person name="Daims H."/>
        </authorList>
    </citation>
    <scope>NUCLEOTIDE SEQUENCE [LARGE SCALE GENOMIC DNA]</scope>
    <source>
        <strain evidence="2 3">EB</strain>
    </source>
</reference>
<dbReference type="Proteomes" id="UP001250932">
    <property type="component" value="Unassembled WGS sequence"/>
</dbReference>
<sequence>MPTKKAPKKKLKSKAKTNTVGDGTPKYPRHSVLKALRVPRAILDQNAGKICSDKEAAQFVGVGLNGPFRVELSSAIKYGLLDRPEAGKVGVTDLAKKIIRPQEPKDEIDGYREAALKAPDISSVYQHYRGENIPDNQFFNNALTDKFKIPGDKVGEFTEIFIETLTSAHLIEEHNGKRRILDVSQELAPAGTTDENIKKLGKKAKVESGDSCFVIMPFADPIGSYYQSIYEPAIEKAGMKAVRADTDIFATGKVMDQIWTGINEAKVLVAELTTRNPNVYYELGLSHALEKPVVLISSNEEDVPFDLQHIRVIYYDVNDPFWGDKLIKKVAENILSAINNPEEAIFKTRSTP</sequence>
<feature type="region of interest" description="Disordered" evidence="1">
    <location>
        <begin position="1"/>
        <end position="27"/>
    </location>
</feature>
<keyword evidence="3" id="KW-1185">Reference proteome</keyword>
<protein>
    <submittedName>
        <fullName evidence="2">Uncharacterized protein</fullName>
    </submittedName>
</protein>
<evidence type="ECO:0000313" key="2">
    <source>
        <dbReference type="EMBL" id="MDT7043618.1"/>
    </source>
</evidence>
<gene>
    <name evidence="2" type="ORF">PPG34_14770</name>
</gene>
<organism evidence="2 3">
    <name type="scientific">Candidatus Nitronereus thalassa</name>
    <dbReference type="NCBI Taxonomy" id="3020898"/>
    <lineage>
        <taxon>Bacteria</taxon>
        <taxon>Pseudomonadati</taxon>
        <taxon>Nitrospirota</taxon>
        <taxon>Nitrospiria</taxon>
        <taxon>Nitrospirales</taxon>
        <taxon>Nitrospiraceae</taxon>
        <taxon>Candidatus Nitronereus</taxon>
    </lineage>
</organism>
<evidence type="ECO:0000256" key="1">
    <source>
        <dbReference type="SAM" id="MobiDB-lite"/>
    </source>
</evidence>
<dbReference type="SUPFAM" id="SSF52309">
    <property type="entry name" value="N-(deoxy)ribosyltransferase-like"/>
    <property type="match status" value="1"/>
</dbReference>
<feature type="compositionally biased region" description="Basic residues" evidence="1">
    <location>
        <begin position="1"/>
        <end position="15"/>
    </location>
</feature>
<evidence type="ECO:0000313" key="3">
    <source>
        <dbReference type="Proteomes" id="UP001250932"/>
    </source>
</evidence>
<comment type="caution">
    <text evidence="2">The sequence shown here is derived from an EMBL/GenBank/DDBJ whole genome shotgun (WGS) entry which is preliminary data.</text>
</comment>
<accession>A0ABU3KBE9</accession>
<proteinExistence type="predicted"/>
<dbReference type="RefSeq" id="WP_313834184.1">
    <property type="nucleotide sequence ID" value="NZ_JAQOUE010000001.1"/>
</dbReference>
<dbReference type="Gene3D" id="3.40.50.450">
    <property type="match status" value="1"/>
</dbReference>
<name>A0ABU3KBE9_9BACT</name>
<dbReference type="EMBL" id="JAQOUE010000001">
    <property type="protein sequence ID" value="MDT7043618.1"/>
    <property type="molecule type" value="Genomic_DNA"/>
</dbReference>